<dbReference type="EMBL" id="OZ037951">
    <property type="protein sequence ID" value="CAL1715568.1"/>
    <property type="molecule type" value="Genomic_DNA"/>
</dbReference>
<dbReference type="PANTHER" id="PTHR44329:SF214">
    <property type="entry name" value="PROTEIN KINASE DOMAIN-CONTAINING PROTEIN"/>
    <property type="match status" value="1"/>
</dbReference>
<protein>
    <recommendedName>
        <fullName evidence="1">Protein kinase domain-containing protein</fullName>
    </recommendedName>
</protein>
<sequence>MIKCRENCVNVCALLDLHADDPTIANLDRCIESQEASMDGSLQHFANITQKIMDIVTATERRRFLRLVIGRMSKTKDICPEQLYLDGVTKISNEPLEFGGFGLVYQGHYRGEVVALKRLFIKSGPNAENARRLNKRLRHEILVWRNLEHPHILPYFGITENTSGLPSIVSPWMEHEDIRNLLQHDSFTKRDVTDRRECLLRWIDEVASGLAYLHEEGIIHGDLRGANILIDSDWSPFNSTRAGNPRWQAPELLAPAFEDDLTLKRPRPTAQSDIFAFACVVVEVFTSKNPYSNIPSDYTVAHKIVQGIRPLRPDTTTSEQVAVPDDLWLLAERCWDEQPMKRPSAVVVKVDTARIRSSPCQQ</sequence>
<dbReference type="InterPro" id="IPR008266">
    <property type="entry name" value="Tyr_kinase_AS"/>
</dbReference>
<name>A0ABP1E827_9APHY</name>
<keyword evidence="3" id="KW-1185">Reference proteome</keyword>
<organism evidence="2 3">
    <name type="scientific">Somion occarium</name>
    <dbReference type="NCBI Taxonomy" id="3059160"/>
    <lineage>
        <taxon>Eukaryota</taxon>
        <taxon>Fungi</taxon>
        <taxon>Dikarya</taxon>
        <taxon>Basidiomycota</taxon>
        <taxon>Agaricomycotina</taxon>
        <taxon>Agaricomycetes</taxon>
        <taxon>Polyporales</taxon>
        <taxon>Cerrenaceae</taxon>
        <taxon>Somion</taxon>
    </lineage>
</organism>
<dbReference type="Pfam" id="PF00069">
    <property type="entry name" value="Pkinase"/>
    <property type="match status" value="1"/>
</dbReference>
<dbReference type="SUPFAM" id="SSF56112">
    <property type="entry name" value="Protein kinase-like (PK-like)"/>
    <property type="match status" value="1"/>
</dbReference>
<evidence type="ECO:0000259" key="1">
    <source>
        <dbReference type="PROSITE" id="PS50011"/>
    </source>
</evidence>
<evidence type="ECO:0000313" key="2">
    <source>
        <dbReference type="EMBL" id="CAL1715568.1"/>
    </source>
</evidence>
<dbReference type="PROSITE" id="PS50011">
    <property type="entry name" value="PROTEIN_KINASE_DOM"/>
    <property type="match status" value="1"/>
</dbReference>
<dbReference type="InterPro" id="IPR011009">
    <property type="entry name" value="Kinase-like_dom_sf"/>
</dbReference>
<evidence type="ECO:0000313" key="3">
    <source>
        <dbReference type="Proteomes" id="UP001497453"/>
    </source>
</evidence>
<gene>
    <name evidence="2" type="ORF">GFSPODELE1_LOCUS10297</name>
</gene>
<dbReference type="Gene3D" id="1.10.510.10">
    <property type="entry name" value="Transferase(Phosphotransferase) domain 1"/>
    <property type="match status" value="1"/>
</dbReference>
<feature type="domain" description="Protein kinase" evidence="1">
    <location>
        <begin position="90"/>
        <end position="355"/>
    </location>
</feature>
<dbReference type="InterPro" id="IPR051681">
    <property type="entry name" value="Ser/Thr_Kinases-Pseudokinases"/>
</dbReference>
<dbReference type="PANTHER" id="PTHR44329">
    <property type="entry name" value="SERINE/THREONINE-PROTEIN KINASE TNNI3K-RELATED"/>
    <property type="match status" value="1"/>
</dbReference>
<reference evidence="3" key="1">
    <citation type="submission" date="2024-04" db="EMBL/GenBank/DDBJ databases">
        <authorList>
            <person name="Shaw F."/>
            <person name="Minotto A."/>
        </authorList>
    </citation>
    <scope>NUCLEOTIDE SEQUENCE [LARGE SCALE GENOMIC DNA]</scope>
</reference>
<proteinExistence type="predicted"/>
<dbReference type="InterPro" id="IPR000719">
    <property type="entry name" value="Prot_kinase_dom"/>
</dbReference>
<accession>A0ABP1E827</accession>
<dbReference type="Proteomes" id="UP001497453">
    <property type="component" value="Chromosome 8"/>
</dbReference>
<dbReference type="PROSITE" id="PS00109">
    <property type="entry name" value="PROTEIN_KINASE_TYR"/>
    <property type="match status" value="1"/>
</dbReference>